<dbReference type="GO" id="GO:0045869">
    <property type="term" value="P:negative regulation of single stranded viral RNA replication via double stranded DNA intermediate"/>
    <property type="evidence" value="ECO:0007669"/>
    <property type="project" value="TreeGrafter"/>
</dbReference>
<keyword evidence="21" id="KW-1185">Reference proteome</keyword>
<comment type="catalytic activity">
    <reaction evidence="18">
        <text>a 2'-deoxycytidine in single-stranded DNA + H2O + H(+) = a 2'-deoxyuridine in single-stranded DNA + NH4(+)</text>
        <dbReference type="Rhea" id="RHEA:50948"/>
        <dbReference type="Rhea" id="RHEA-COMP:12846"/>
        <dbReference type="Rhea" id="RHEA-COMP:12847"/>
        <dbReference type="ChEBI" id="CHEBI:15377"/>
        <dbReference type="ChEBI" id="CHEBI:15378"/>
        <dbReference type="ChEBI" id="CHEBI:28938"/>
        <dbReference type="ChEBI" id="CHEBI:85452"/>
        <dbReference type="ChEBI" id="CHEBI:133902"/>
        <dbReference type="EC" id="3.5.4.38"/>
    </reaction>
</comment>
<evidence type="ECO:0000256" key="11">
    <source>
        <dbReference type="ARBA" id="ARBA00022801"/>
    </source>
</evidence>
<evidence type="ECO:0000256" key="16">
    <source>
        <dbReference type="ARBA" id="ARBA00029489"/>
    </source>
</evidence>
<name>A0AA40I329_CNENI</name>
<dbReference type="InterPro" id="IPR016193">
    <property type="entry name" value="Cytidine_deaminase-like"/>
</dbReference>
<comment type="subcellular location">
    <subcellularLocation>
        <location evidence="3">Cytoplasm</location>
        <location evidence="3">P-body</location>
    </subcellularLocation>
    <subcellularLocation>
        <location evidence="2">Nucleus</location>
    </subcellularLocation>
</comment>
<keyword evidence="11" id="KW-0378">Hydrolase</keyword>
<organism evidence="20 21">
    <name type="scientific">Cnephaeus nilssonii</name>
    <name type="common">Northern bat</name>
    <name type="synonym">Eptesicus nilssonii</name>
    <dbReference type="NCBI Taxonomy" id="3371016"/>
    <lineage>
        <taxon>Eukaryota</taxon>
        <taxon>Metazoa</taxon>
        <taxon>Chordata</taxon>
        <taxon>Craniata</taxon>
        <taxon>Vertebrata</taxon>
        <taxon>Euteleostomi</taxon>
        <taxon>Mammalia</taxon>
        <taxon>Eutheria</taxon>
        <taxon>Laurasiatheria</taxon>
        <taxon>Chiroptera</taxon>
        <taxon>Yangochiroptera</taxon>
        <taxon>Vespertilionidae</taxon>
        <taxon>Cnephaeus</taxon>
    </lineage>
</organism>
<evidence type="ECO:0000256" key="18">
    <source>
        <dbReference type="ARBA" id="ARBA00049114"/>
    </source>
</evidence>
<reference evidence="20" key="1">
    <citation type="submission" date="2023-06" db="EMBL/GenBank/DDBJ databases">
        <title>Reference genome for the Northern bat (Eptesicus nilssonii), a most northern bat species.</title>
        <authorList>
            <person name="Laine V.N."/>
            <person name="Pulliainen A.T."/>
            <person name="Lilley T.M."/>
        </authorList>
    </citation>
    <scope>NUCLEOTIDE SEQUENCE</scope>
    <source>
        <strain evidence="20">BLF_Eptnil</strain>
        <tissue evidence="20">Kidney</tissue>
    </source>
</reference>
<proteinExistence type="inferred from homology"/>
<gene>
    <name evidence="20" type="ORF">QTO34_018037</name>
</gene>
<evidence type="ECO:0000256" key="9">
    <source>
        <dbReference type="ARBA" id="ARBA00022723"/>
    </source>
</evidence>
<sequence length="305" mass="35009">MWVPRGGERGDPQRSPMTWVPPACAHRALMDITTFEDNFGVKREKKTYLCYEVEVLEGDAWAPMEEHQGFLRNQGADTPWEPRRHAELCFLDRVRSWRLDRGKHYRLTWYISWSPCPGCALKLVKFLRENSHVSLHVFASRIYSFFSGYERGLRDLQDAEAQLAIMTLKEHQHCWETFVDNQDQPFEPWPNMEEDIRAQSQKLENILRVRFLPSAPPLSSPLPFSPWACLSLWVTCSLLGPSFIPPFSSQESLCSLPSCTPFPSPPCDCPRLCSVLLPTCLTPCSLHLLLLHPESGKLKRGLPSL</sequence>
<dbReference type="GO" id="GO:0003723">
    <property type="term" value="F:RNA binding"/>
    <property type="evidence" value="ECO:0007669"/>
    <property type="project" value="TreeGrafter"/>
</dbReference>
<evidence type="ECO:0000256" key="5">
    <source>
        <dbReference type="ARBA" id="ARBA00020239"/>
    </source>
</evidence>
<keyword evidence="6" id="KW-0963">Cytoplasm</keyword>
<evidence type="ECO:0000256" key="13">
    <source>
        <dbReference type="ARBA" id="ARBA00022859"/>
    </source>
</evidence>
<protein>
    <recommendedName>
        <fullName evidence="5">DNA dC-&gt;dU-editing enzyme APOBEC-3G</fullName>
        <ecNumber evidence="16">3.5.4.38</ecNumber>
    </recommendedName>
    <alternativeName>
        <fullName evidence="17">Deoxycytidine deaminase</fullName>
    </alternativeName>
</protein>
<evidence type="ECO:0000256" key="3">
    <source>
        <dbReference type="ARBA" id="ARBA00004201"/>
    </source>
</evidence>
<keyword evidence="9" id="KW-0479">Metal-binding</keyword>
<dbReference type="CDD" id="cd01283">
    <property type="entry name" value="cytidine_deaminase"/>
    <property type="match status" value="1"/>
</dbReference>
<keyword evidence="13" id="KW-0391">Immunity</keyword>
<dbReference type="Gene3D" id="3.40.140.10">
    <property type="entry name" value="Cytidine Deaminase, domain 2"/>
    <property type="match status" value="1"/>
</dbReference>
<evidence type="ECO:0000256" key="1">
    <source>
        <dbReference type="ARBA" id="ARBA00001947"/>
    </source>
</evidence>
<evidence type="ECO:0000313" key="21">
    <source>
        <dbReference type="Proteomes" id="UP001177744"/>
    </source>
</evidence>
<evidence type="ECO:0000256" key="17">
    <source>
        <dbReference type="ARBA" id="ARBA00032972"/>
    </source>
</evidence>
<keyword evidence="7" id="KW-0597">Phosphoprotein</keyword>
<dbReference type="GO" id="GO:0070383">
    <property type="term" value="P:DNA cytosine deamination"/>
    <property type="evidence" value="ECO:0007669"/>
    <property type="project" value="TreeGrafter"/>
</dbReference>
<evidence type="ECO:0000256" key="7">
    <source>
        <dbReference type="ARBA" id="ARBA00022553"/>
    </source>
</evidence>
<dbReference type="Pfam" id="PF18782">
    <property type="entry name" value="NAD2"/>
    <property type="match status" value="1"/>
</dbReference>
<keyword evidence="15" id="KW-0539">Nucleus</keyword>
<dbReference type="InterPro" id="IPR002125">
    <property type="entry name" value="CMP_dCMP_dom"/>
</dbReference>
<dbReference type="GO" id="GO:0000932">
    <property type="term" value="C:P-body"/>
    <property type="evidence" value="ECO:0007669"/>
    <property type="project" value="UniProtKB-SubCell"/>
</dbReference>
<evidence type="ECO:0000313" key="20">
    <source>
        <dbReference type="EMBL" id="KAK1341622.1"/>
    </source>
</evidence>
<dbReference type="PROSITE" id="PS00903">
    <property type="entry name" value="CYT_DCMP_DEAMINASES_1"/>
    <property type="match status" value="1"/>
</dbReference>
<evidence type="ECO:0000256" key="14">
    <source>
        <dbReference type="ARBA" id="ARBA00023118"/>
    </source>
</evidence>
<dbReference type="EMBL" id="JAULJE010000007">
    <property type="protein sequence ID" value="KAK1341622.1"/>
    <property type="molecule type" value="Genomic_DNA"/>
</dbReference>
<feature type="domain" description="CMP/dCMP-type deaminase" evidence="19">
    <location>
        <begin position="43"/>
        <end position="160"/>
    </location>
</feature>
<dbReference type="InterPro" id="IPR016192">
    <property type="entry name" value="APOBEC/CMP_deaminase_Zn-bd"/>
</dbReference>
<dbReference type="PANTHER" id="PTHR13857:SF20">
    <property type="entry name" value="DNA DC-DU-EDITING ENZYME APOBEC-3G"/>
    <property type="match status" value="1"/>
</dbReference>
<keyword evidence="10" id="KW-0677">Repeat</keyword>
<evidence type="ECO:0000256" key="12">
    <source>
        <dbReference type="ARBA" id="ARBA00022833"/>
    </source>
</evidence>
<keyword evidence="14" id="KW-0051">Antiviral defense</keyword>
<dbReference type="InterPro" id="IPR050610">
    <property type="entry name" value="APOBEC_Cyt_Deaminase"/>
</dbReference>
<comment type="caution">
    <text evidence="20">The sequence shown here is derived from an EMBL/GenBank/DDBJ whole genome shotgun (WGS) entry which is preliminary data.</text>
</comment>
<evidence type="ECO:0000256" key="8">
    <source>
        <dbReference type="ARBA" id="ARBA00022588"/>
    </source>
</evidence>
<evidence type="ECO:0000256" key="4">
    <source>
        <dbReference type="ARBA" id="ARBA00006576"/>
    </source>
</evidence>
<evidence type="ECO:0000256" key="10">
    <source>
        <dbReference type="ARBA" id="ARBA00022737"/>
    </source>
</evidence>
<dbReference type="AlphaFoldDB" id="A0AA40I329"/>
<dbReference type="GO" id="GO:0045087">
    <property type="term" value="P:innate immune response"/>
    <property type="evidence" value="ECO:0007669"/>
    <property type="project" value="UniProtKB-KW"/>
</dbReference>
<evidence type="ECO:0000259" key="19">
    <source>
        <dbReference type="PROSITE" id="PS51747"/>
    </source>
</evidence>
<keyword evidence="12" id="KW-0862">Zinc</keyword>
<dbReference type="PANTHER" id="PTHR13857">
    <property type="entry name" value="MRNA EDITING ENZYME"/>
    <property type="match status" value="1"/>
</dbReference>
<dbReference type="SUPFAM" id="SSF53927">
    <property type="entry name" value="Cytidine deaminase-like"/>
    <property type="match status" value="1"/>
</dbReference>
<comment type="cofactor">
    <cofactor evidence="1">
        <name>Zn(2+)</name>
        <dbReference type="ChEBI" id="CHEBI:29105"/>
    </cofactor>
</comment>
<keyword evidence="8" id="KW-0399">Innate immunity</keyword>
<dbReference type="GO" id="GO:0016554">
    <property type="term" value="P:cytidine to uridine editing"/>
    <property type="evidence" value="ECO:0007669"/>
    <property type="project" value="TreeGrafter"/>
</dbReference>
<accession>A0AA40I329</accession>
<dbReference type="EC" id="3.5.4.38" evidence="16"/>
<dbReference type="GO" id="GO:0008270">
    <property type="term" value="F:zinc ion binding"/>
    <property type="evidence" value="ECO:0007669"/>
    <property type="project" value="InterPro"/>
</dbReference>
<dbReference type="GO" id="GO:0004126">
    <property type="term" value="F:cytidine deaminase activity"/>
    <property type="evidence" value="ECO:0007669"/>
    <property type="project" value="TreeGrafter"/>
</dbReference>
<dbReference type="PROSITE" id="PS51747">
    <property type="entry name" value="CYT_DCMP_DEAMINASES_2"/>
    <property type="match status" value="1"/>
</dbReference>
<dbReference type="GO" id="GO:0051607">
    <property type="term" value="P:defense response to virus"/>
    <property type="evidence" value="ECO:0007669"/>
    <property type="project" value="UniProtKB-KW"/>
</dbReference>
<evidence type="ECO:0000256" key="15">
    <source>
        <dbReference type="ARBA" id="ARBA00023242"/>
    </source>
</evidence>
<comment type="similarity">
    <text evidence="4">Belongs to the cytidine and deoxycytidylate deaminase family.</text>
</comment>
<evidence type="ECO:0000256" key="6">
    <source>
        <dbReference type="ARBA" id="ARBA00022490"/>
    </source>
</evidence>
<dbReference type="GO" id="GO:0005634">
    <property type="term" value="C:nucleus"/>
    <property type="evidence" value="ECO:0007669"/>
    <property type="project" value="UniProtKB-SubCell"/>
</dbReference>
<dbReference type="Proteomes" id="UP001177744">
    <property type="component" value="Unassembled WGS sequence"/>
</dbReference>
<evidence type="ECO:0000256" key="2">
    <source>
        <dbReference type="ARBA" id="ARBA00004123"/>
    </source>
</evidence>